<sequence>MSRKDKLKARLCSKPKDFTYQELVTLLTSLGFELEMGPGSSRKFYNPETQQTIYLHQPHPGNILKGYILKDVIKVLGIC</sequence>
<dbReference type="Pfam" id="PF07927">
    <property type="entry name" value="HicA_toxin"/>
    <property type="match status" value="1"/>
</dbReference>
<dbReference type="Proteomes" id="UP001597369">
    <property type="component" value="Unassembled WGS sequence"/>
</dbReference>
<dbReference type="RefSeq" id="WP_229963015.1">
    <property type="nucleotide sequence ID" value="NZ_JAJJWI010000043.1"/>
</dbReference>
<proteinExistence type="inferred from homology"/>
<keyword evidence="5" id="KW-0378">Hydrolase</keyword>
<evidence type="ECO:0000256" key="6">
    <source>
        <dbReference type="ARBA" id="ARBA00022884"/>
    </source>
</evidence>
<dbReference type="InterPro" id="IPR012933">
    <property type="entry name" value="HicA_mRNA_interferase"/>
</dbReference>
<keyword evidence="2" id="KW-1277">Toxin-antitoxin system</keyword>
<evidence type="ECO:0000256" key="7">
    <source>
        <dbReference type="ARBA" id="ARBA00023016"/>
    </source>
</evidence>
<keyword evidence="7" id="KW-0346">Stress response</keyword>
<gene>
    <name evidence="8" type="ORF">ACFSKU_08960</name>
</gene>
<organism evidence="8 9">
    <name type="scientific">Pontibacter silvestris</name>
    <dbReference type="NCBI Taxonomy" id="2305183"/>
    <lineage>
        <taxon>Bacteria</taxon>
        <taxon>Pseudomonadati</taxon>
        <taxon>Bacteroidota</taxon>
        <taxon>Cytophagia</taxon>
        <taxon>Cytophagales</taxon>
        <taxon>Hymenobacteraceae</taxon>
        <taxon>Pontibacter</taxon>
    </lineage>
</organism>
<evidence type="ECO:0000256" key="1">
    <source>
        <dbReference type="ARBA" id="ARBA00006620"/>
    </source>
</evidence>
<comment type="similarity">
    <text evidence="1">Belongs to the HicA mRNA interferase family.</text>
</comment>
<dbReference type="Gene3D" id="3.30.920.30">
    <property type="entry name" value="Hypothetical protein"/>
    <property type="match status" value="1"/>
</dbReference>
<dbReference type="InterPro" id="IPR038570">
    <property type="entry name" value="HicA_sf"/>
</dbReference>
<keyword evidence="9" id="KW-1185">Reference proteome</keyword>
<protein>
    <submittedName>
        <fullName evidence="8">Type II toxin-antitoxin system HicA family toxin</fullName>
    </submittedName>
</protein>
<evidence type="ECO:0000313" key="9">
    <source>
        <dbReference type="Proteomes" id="UP001597369"/>
    </source>
</evidence>
<dbReference type="EMBL" id="JBHUHV010000026">
    <property type="protein sequence ID" value="MFD2067012.1"/>
    <property type="molecule type" value="Genomic_DNA"/>
</dbReference>
<keyword evidence="3" id="KW-0540">Nuclease</keyword>
<keyword evidence="4" id="KW-0255">Endonuclease</keyword>
<reference evidence="9" key="1">
    <citation type="journal article" date="2019" name="Int. J. Syst. Evol. Microbiol.">
        <title>The Global Catalogue of Microorganisms (GCM) 10K type strain sequencing project: providing services to taxonomists for standard genome sequencing and annotation.</title>
        <authorList>
            <consortium name="The Broad Institute Genomics Platform"/>
            <consortium name="The Broad Institute Genome Sequencing Center for Infectious Disease"/>
            <person name="Wu L."/>
            <person name="Ma J."/>
        </authorList>
    </citation>
    <scope>NUCLEOTIDE SEQUENCE [LARGE SCALE GENOMIC DNA]</scope>
    <source>
        <strain evidence="9">JCM 16545</strain>
    </source>
</reference>
<name>A0ABW4WWM8_9BACT</name>
<evidence type="ECO:0000256" key="3">
    <source>
        <dbReference type="ARBA" id="ARBA00022722"/>
    </source>
</evidence>
<evidence type="ECO:0000313" key="8">
    <source>
        <dbReference type="EMBL" id="MFD2067012.1"/>
    </source>
</evidence>
<comment type="caution">
    <text evidence="8">The sequence shown here is derived from an EMBL/GenBank/DDBJ whole genome shotgun (WGS) entry which is preliminary data.</text>
</comment>
<evidence type="ECO:0000256" key="5">
    <source>
        <dbReference type="ARBA" id="ARBA00022801"/>
    </source>
</evidence>
<keyword evidence="6" id="KW-0694">RNA-binding</keyword>
<accession>A0ABW4WWM8</accession>
<evidence type="ECO:0000256" key="2">
    <source>
        <dbReference type="ARBA" id="ARBA00022649"/>
    </source>
</evidence>
<evidence type="ECO:0000256" key="4">
    <source>
        <dbReference type="ARBA" id="ARBA00022759"/>
    </source>
</evidence>
<dbReference type="SUPFAM" id="SSF54786">
    <property type="entry name" value="YcfA/nrd intein domain"/>
    <property type="match status" value="1"/>
</dbReference>